<gene>
    <name evidence="3" type="ORF">TraAM80_04090</name>
</gene>
<feature type="compositionally biased region" description="Basic residues" evidence="1">
    <location>
        <begin position="1"/>
        <end position="16"/>
    </location>
</feature>
<name>A0A422NLH5_TRYRA</name>
<dbReference type="Proteomes" id="UP000283634">
    <property type="component" value="Unassembled WGS sequence"/>
</dbReference>
<sequence length="99" mass="10814">MRLHPAPRWGSGKKRPSGASASPMVCPFICFYFSSPYAMQCAAVSAQAVPSPPSPKAPPNFLRAALATLAIFIRGTSFFFAILKRDFEFLNNSSAWVTR</sequence>
<accession>A0A422NLH5</accession>
<dbReference type="RefSeq" id="XP_029239127.1">
    <property type="nucleotide sequence ID" value="XM_029381034.1"/>
</dbReference>
<organism evidence="3 4">
    <name type="scientific">Trypanosoma rangeli</name>
    <dbReference type="NCBI Taxonomy" id="5698"/>
    <lineage>
        <taxon>Eukaryota</taxon>
        <taxon>Discoba</taxon>
        <taxon>Euglenozoa</taxon>
        <taxon>Kinetoplastea</taxon>
        <taxon>Metakinetoplastina</taxon>
        <taxon>Trypanosomatida</taxon>
        <taxon>Trypanosomatidae</taxon>
        <taxon>Trypanosoma</taxon>
        <taxon>Herpetosoma</taxon>
    </lineage>
</organism>
<evidence type="ECO:0000256" key="2">
    <source>
        <dbReference type="SAM" id="Phobius"/>
    </source>
</evidence>
<comment type="caution">
    <text evidence="3">The sequence shown here is derived from an EMBL/GenBank/DDBJ whole genome shotgun (WGS) entry which is preliminary data.</text>
</comment>
<evidence type="ECO:0000313" key="3">
    <source>
        <dbReference type="EMBL" id="RNF06199.1"/>
    </source>
</evidence>
<reference evidence="3 4" key="1">
    <citation type="journal article" date="2018" name="BMC Genomics">
        <title>Genomic comparison of Trypanosoma conorhini and Trypanosoma rangeli to Trypanosoma cruzi strains of high and low virulence.</title>
        <authorList>
            <person name="Bradwell K.R."/>
            <person name="Koparde V.N."/>
            <person name="Matveyev A.V."/>
            <person name="Serrano M.G."/>
            <person name="Alves J.M."/>
            <person name="Parikh H."/>
            <person name="Huang B."/>
            <person name="Lee V."/>
            <person name="Espinosa-Alvarez O."/>
            <person name="Ortiz P.A."/>
            <person name="Costa-Martins A.G."/>
            <person name="Teixeira M.M."/>
            <person name="Buck G.A."/>
        </authorList>
    </citation>
    <scope>NUCLEOTIDE SEQUENCE [LARGE SCALE GENOMIC DNA]</scope>
    <source>
        <strain evidence="3 4">AM80</strain>
    </source>
</reference>
<dbReference type="AlphaFoldDB" id="A0A422NLH5"/>
<proteinExistence type="predicted"/>
<evidence type="ECO:0000256" key="1">
    <source>
        <dbReference type="SAM" id="MobiDB-lite"/>
    </source>
</evidence>
<protein>
    <submittedName>
        <fullName evidence="3">Uncharacterized protein</fullName>
    </submittedName>
</protein>
<keyword evidence="2" id="KW-1133">Transmembrane helix</keyword>
<feature type="region of interest" description="Disordered" evidence="1">
    <location>
        <begin position="1"/>
        <end position="21"/>
    </location>
</feature>
<keyword evidence="2" id="KW-0472">Membrane</keyword>
<keyword evidence="2" id="KW-0812">Transmembrane</keyword>
<evidence type="ECO:0000313" key="4">
    <source>
        <dbReference type="Proteomes" id="UP000283634"/>
    </source>
</evidence>
<dbReference type="EMBL" id="MKGL01000115">
    <property type="protein sequence ID" value="RNF06199.1"/>
    <property type="molecule type" value="Genomic_DNA"/>
</dbReference>
<feature type="transmembrane region" description="Helical" evidence="2">
    <location>
        <begin position="64"/>
        <end position="83"/>
    </location>
</feature>
<keyword evidence="4" id="KW-1185">Reference proteome</keyword>
<dbReference type="GeneID" id="40328023"/>